<dbReference type="EMBL" id="FNBA01000005">
    <property type="protein sequence ID" value="SDF07309.1"/>
    <property type="molecule type" value="Genomic_DNA"/>
</dbReference>
<dbReference type="OrthoDB" id="8870348at2"/>
<accession>A0A1G7I4P8</accession>
<evidence type="ECO:0000313" key="2">
    <source>
        <dbReference type="EMBL" id="SDF07309.1"/>
    </source>
</evidence>
<proteinExistence type="predicted"/>
<evidence type="ECO:0000259" key="1">
    <source>
        <dbReference type="Pfam" id="PF00501"/>
    </source>
</evidence>
<dbReference type="Pfam" id="PF00501">
    <property type="entry name" value="AMP-binding"/>
    <property type="match status" value="1"/>
</dbReference>
<dbReference type="InterPro" id="IPR042099">
    <property type="entry name" value="ANL_N_sf"/>
</dbReference>
<dbReference type="InterPro" id="IPR045851">
    <property type="entry name" value="AMP-bd_C_sf"/>
</dbReference>
<dbReference type="PANTHER" id="PTHR43201">
    <property type="entry name" value="ACYL-COA SYNTHETASE"/>
    <property type="match status" value="1"/>
</dbReference>
<name>A0A1G7I4P8_9FLAO</name>
<dbReference type="SUPFAM" id="SSF56801">
    <property type="entry name" value="Acetyl-CoA synthetase-like"/>
    <property type="match status" value="1"/>
</dbReference>
<dbReference type="Gene3D" id="3.40.50.12780">
    <property type="entry name" value="N-terminal domain of ligase-like"/>
    <property type="match status" value="1"/>
</dbReference>
<keyword evidence="2" id="KW-0436">Ligase</keyword>
<dbReference type="PANTHER" id="PTHR43201:SF32">
    <property type="entry name" value="2-SUCCINYLBENZOATE--COA LIGASE, CHLOROPLASTIC_PEROXISOMAL"/>
    <property type="match status" value="1"/>
</dbReference>
<dbReference type="InterPro" id="IPR000873">
    <property type="entry name" value="AMP-dep_synth/lig_dom"/>
</dbReference>
<dbReference type="GO" id="GO:0006631">
    <property type="term" value="P:fatty acid metabolic process"/>
    <property type="evidence" value="ECO:0007669"/>
    <property type="project" value="TreeGrafter"/>
</dbReference>
<evidence type="ECO:0000313" key="3">
    <source>
        <dbReference type="Proteomes" id="UP000199321"/>
    </source>
</evidence>
<dbReference type="AlphaFoldDB" id="A0A1G7I4P8"/>
<dbReference type="STRING" id="227084.SAMN05421855_10579"/>
<protein>
    <submittedName>
        <fullName evidence="2">O-succinylbenzoic acid--CoA ligase</fullName>
    </submittedName>
</protein>
<feature type="domain" description="AMP-dependent synthetase/ligase" evidence="1">
    <location>
        <begin position="61"/>
        <end position="207"/>
    </location>
</feature>
<gene>
    <name evidence="2" type="ORF">SAMN05421855_10579</name>
</gene>
<reference evidence="2 3" key="1">
    <citation type="submission" date="2016-10" db="EMBL/GenBank/DDBJ databases">
        <authorList>
            <person name="de Groot N.N."/>
        </authorList>
    </citation>
    <scope>NUCLEOTIDE SEQUENCE [LARGE SCALE GENOMIC DNA]</scope>
    <source>
        <strain evidence="2 3">DSM 16195</strain>
    </source>
</reference>
<dbReference type="RefSeq" id="WP_093144967.1">
    <property type="nucleotide sequence ID" value="NZ_BMWO01000007.1"/>
</dbReference>
<keyword evidence="3" id="KW-1185">Reference proteome</keyword>
<sequence>METSPQFLHPSFTLNGLQYDTVEDLLRIAEELQEEGEDFEVSIGQFIQKWLNNKDSIKVKTSGSTGKPKKIKILKKNMINSAKATGAYFDLGEKTSALLCLSAEYIGGKMMLVRAMTLGWNLHVVAPVKDALTQYDNDYDFVAMVPYQLYHSLDDLKKVKKMIVGGGAVSEELIEQIKDVPTEVFATYGMTETISHIAVKRLNGPNKSDRYTALPNVNFTTDGRECLAIYAPDIIDDIVITNDLVDLKSDTEFVWLGRYDNVINSGGVKIHPEKVEAKLNTFISLPFIIASEEDEQLGQRVILIIETDQKKTLPNYSEAFTFLENYERPKKIYTLSKFPYTKTEKIKRGDILEVLKKYK</sequence>
<dbReference type="GO" id="GO:0031956">
    <property type="term" value="F:medium-chain fatty acid-CoA ligase activity"/>
    <property type="evidence" value="ECO:0007669"/>
    <property type="project" value="TreeGrafter"/>
</dbReference>
<dbReference type="Gene3D" id="3.30.300.30">
    <property type="match status" value="1"/>
</dbReference>
<organism evidence="2 3">
    <name type="scientific">Ulvibacter litoralis</name>
    <dbReference type="NCBI Taxonomy" id="227084"/>
    <lineage>
        <taxon>Bacteria</taxon>
        <taxon>Pseudomonadati</taxon>
        <taxon>Bacteroidota</taxon>
        <taxon>Flavobacteriia</taxon>
        <taxon>Flavobacteriales</taxon>
        <taxon>Flavobacteriaceae</taxon>
        <taxon>Ulvibacter</taxon>
    </lineage>
</organism>
<dbReference type="Proteomes" id="UP000199321">
    <property type="component" value="Unassembled WGS sequence"/>
</dbReference>